<keyword evidence="3" id="KW-1185">Reference proteome</keyword>
<protein>
    <recommendedName>
        <fullName evidence="4">Lipoprotein</fullName>
    </recommendedName>
</protein>
<accession>A0ABW1ZNQ7</accession>
<organism evidence="2 3">
    <name type="scientific">Deinococcus multiflagellatus</name>
    <dbReference type="NCBI Taxonomy" id="1656887"/>
    <lineage>
        <taxon>Bacteria</taxon>
        <taxon>Thermotogati</taxon>
        <taxon>Deinococcota</taxon>
        <taxon>Deinococci</taxon>
        <taxon>Deinococcales</taxon>
        <taxon>Deinococcaceae</taxon>
        <taxon>Deinococcus</taxon>
    </lineage>
</organism>
<dbReference type="Proteomes" id="UP001596317">
    <property type="component" value="Unassembled WGS sequence"/>
</dbReference>
<reference evidence="3" key="1">
    <citation type="journal article" date="2019" name="Int. J. Syst. Evol. Microbiol.">
        <title>The Global Catalogue of Microorganisms (GCM) 10K type strain sequencing project: providing services to taxonomists for standard genome sequencing and annotation.</title>
        <authorList>
            <consortium name="The Broad Institute Genomics Platform"/>
            <consortium name="The Broad Institute Genome Sequencing Center for Infectious Disease"/>
            <person name="Wu L."/>
            <person name="Ma J."/>
        </authorList>
    </citation>
    <scope>NUCLEOTIDE SEQUENCE [LARGE SCALE GENOMIC DNA]</scope>
    <source>
        <strain evidence="3">CCUG 63830</strain>
    </source>
</reference>
<comment type="caution">
    <text evidence="2">The sequence shown here is derived from an EMBL/GenBank/DDBJ whole genome shotgun (WGS) entry which is preliminary data.</text>
</comment>
<gene>
    <name evidence="2" type="ORF">ACFP90_14780</name>
</gene>
<dbReference type="PROSITE" id="PS51257">
    <property type="entry name" value="PROKAR_LIPOPROTEIN"/>
    <property type="match status" value="1"/>
</dbReference>
<dbReference type="RefSeq" id="WP_224610741.1">
    <property type="nucleotide sequence ID" value="NZ_JAIQXV010000015.1"/>
</dbReference>
<name>A0ABW1ZNQ7_9DEIO</name>
<sequence>MKKLLICSTLLLAGCAATAPQEPLKAGDTFELTGTTKAGLNVQQNYTLRGRPEYDDGDWFYTANGRAINDAVLVLSGDQDVLMLAQPTETPKDQPAGDTWYMICLALPKGPGWASAKGLLLHEREKDMSNLFKALEGEPNLSAFSNLAQKAGTCTVRRL</sequence>
<keyword evidence="1" id="KW-0732">Signal</keyword>
<evidence type="ECO:0000313" key="2">
    <source>
        <dbReference type="EMBL" id="MFC6661465.1"/>
    </source>
</evidence>
<evidence type="ECO:0000256" key="1">
    <source>
        <dbReference type="SAM" id="SignalP"/>
    </source>
</evidence>
<evidence type="ECO:0000313" key="3">
    <source>
        <dbReference type="Proteomes" id="UP001596317"/>
    </source>
</evidence>
<feature type="signal peptide" evidence="1">
    <location>
        <begin position="1"/>
        <end position="19"/>
    </location>
</feature>
<evidence type="ECO:0008006" key="4">
    <source>
        <dbReference type="Google" id="ProtNLM"/>
    </source>
</evidence>
<feature type="chain" id="PRO_5046086161" description="Lipoprotein" evidence="1">
    <location>
        <begin position="20"/>
        <end position="159"/>
    </location>
</feature>
<proteinExistence type="predicted"/>
<dbReference type="EMBL" id="JBHSWB010000001">
    <property type="protein sequence ID" value="MFC6661465.1"/>
    <property type="molecule type" value="Genomic_DNA"/>
</dbReference>